<comment type="pathway">
    <text evidence="9">Cofactor biosynthesis; coenzyme A biosynthesis; CoA from (R)-pantothenate: step 4/5.</text>
</comment>
<evidence type="ECO:0000256" key="7">
    <source>
        <dbReference type="ARBA" id="ARBA00022993"/>
    </source>
</evidence>
<dbReference type="HAMAP" id="MF_00151">
    <property type="entry name" value="PPAT_bact"/>
    <property type="match status" value="1"/>
</dbReference>
<feature type="site" description="Transition state stabilizer" evidence="9">
    <location>
        <position position="19"/>
    </location>
</feature>
<proteinExistence type="inferred from homology"/>
<dbReference type="AlphaFoldDB" id="A0A0X2NN44"/>
<dbReference type="EMBL" id="FAUH01000016">
    <property type="protein sequence ID" value="CUU66913.1"/>
    <property type="molecule type" value="Genomic_DNA"/>
</dbReference>
<dbReference type="InterPro" id="IPR004821">
    <property type="entry name" value="Cyt_trans-like"/>
</dbReference>
<dbReference type="PANTHER" id="PTHR21342:SF1">
    <property type="entry name" value="PHOSPHOPANTETHEINE ADENYLYLTRANSFERASE"/>
    <property type="match status" value="1"/>
</dbReference>
<dbReference type="GO" id="GO:0005737">
    <property type="term" value="C:cytoplasm"/>
    <property type="evidence" value="ECO:0007669"/>
    <property type="project" value="UniProtKB-SubCell"/>
</dbReference>
<keyword evidence="4 9" id="KW-0547">Nucleotide-binding</keyword>
<feature type="binding site" evidence="9">
    <location>
        <position position="43"/>
    </location>
    <ligand>
        <name>substrate</name>
    </ligand>
</feature>
<evidence type="ECO:0000256" key="3">
    <source>
        <dbReference type="ARBA" id="ARBA00022695"/>
    </source>
</evidence>
<dbReference type="PRINTS" id="PR01020">
    <property type="entry name" value="LPSBIOSNTHSS"/>
</dbReference>
<feature type="binding site" evidence="9">
    <location>
        <begin position="11"/>
        <end position="12"/>
    </location>
    <ligand>
        <name>ATP</name>
        <dbReference type="ChEBI" id="CHEBI:30616"/>
    </ligand>
</feature>
<dbReference type="GO" id="GO:0004595">
    <property type="term" value="F:pantetheine-phosphate adenylyltransferase activity"/>
    <property type="evidence" value="ECO:0007669"/>
    <property type="project" value="UniProtKB-UniRule"/>
</dbReference>
<evidence type="ECO:0000256" key="6">
    <source>
        <dbReference type="ARBA" id="ARBA00022842"/>
    </source>
</evidence>
<comment type="subunit">
    <text evidence="9">Homohexamer.</text>
</comment>
<feature type="binding site" evidence="9">
    <location>
        <position position="19"/>
    </location>
    <ligand>
        <name>ATP</name>
        <dbReference type="ChEBI" id="CHEBI:30616"/>
    </ligand>
</feature>
<keyword evidence="1 9" id="KW-0963">Cytoplasm</keyword>
<comment type="cofactor">
    <cofactor evidence="9">
        <name>Mg(2+)</name>
        <dbReference type="ChEBI" id="CHEBI:18420"/>
    </cofactor>
</comment>
<feature type="domain" description="Cytidyltransferase-like" evidence="10">
    <location>
        <begin position="8"/>
        <end position="139"/>
    </location>
</feature>
<dbReference type="CDD" id="cd02163">
    <property type="entry name" value="PPAT"/>
    <property type="match status" value="1"/>
</dbReference>
<evidence type="ECO:0000256" key="1">
    <source>
        <dbReference type="ARBA" id="ARBA00022490"/>
    </source>
</evidence>
<keyword evidence="3 9" id="KW-0548">Nucleotidyltransferase</keyword>
<comment type="similarity">
    <text evidence="9">Belongs to the bacterial CoaD family.</text>
</comment>
<dbReference type="EC" id="2.7.7.3" evidence="9"/>
<evidence type="ECO:0000256" key="9">
    <source>
        <dbReference type="HAMAP-Rule" id="MF_00151"/>
    </source>
</evidence>
<evidence type="ECO:0000256" key="4">
    <source>
        <dbReference type="ARBA" id="ARBA00022741"/>
    </source>
</evidence>
<name>A0A0X2NN44_9CORY</name>
<dbReference type="GO" id="GO:0005524">
    <property type="term" value="F:ATP binding"/>
    <property type="evidence" value="ECO:0007669"/>
    <property type="project" value="UniProtKB-KW"/>
</dbReference>
<feature type="binding site" evidence="9">
    <location>
        <position position="94"/>
    </location>
    <ligand>
        <name>substrate</name>
    </ligand>
</feature>
<keyword evidence="12" id="KW-1185">Reference proteome</keyword>
<dbReference type="InterPro" id="IPR001980">
    <property type="entry name" value="PPAT"/>
</dbReference>
<sequence>MRSMRVCCPGSFDPVTNGHINIFTRAARMFDEVTVLVTYNPNKSGLFDADERIALIREALDATGLPEAEKITIDTWDSLLVDYLSEHDIPALVKGLRSSLDYEYELPMAQMNQRLTGVETFFLLTDPEYGYVSSTICKEVAKYGGDVNGLLPENVAEAVLAKYRG</sequence>
<dbReference type="PANTHER" id="PTHR21342">
    <property type="entry name" value="PHOSPHOPANTETHEINE ADENYLYLTRANSFERASE"/>
    <property type="match status" value="1"/>
</dbReference>
<keyword evidence="5 9" id="KW-0067">ATP-binding</keyword>
<evidence type="ECO:0000256" key="5">
    <source>
        <dbReference type="ARBA" id="ARBA00022840"/>
    </source>
</evidence>
<evidence type="ECO:0000313" key="11">
    <source>
        <dbReference type="EMBL" id="CUU66913.1"/>
    </source>
</evidence>
<dbReference type="NCBIfam" id="TIGR01510">
    <property type="entry name" value="coaD_prev_kdtB"/>
    <property type="match status" value="1"/>
</dbReference>
<dbReference type="UniPathway" id="UPA00241">
    <property type="reaction ID" value="UER00355"/>
</dbReference>
<dbReference type="NCBIfam" id="TIGR00125">
    <property type="entry name" value="cyt_tran_rel"/>
    <property type="match status" value="1"/>
</dbReference>
<dbReference type="Gene3D" id="3.40.50.620">
    <property type="entry name" value="HUPs"/>
    <property type="match status" value="1"/>
</dbReference>
<feature type="binding site" evidence="9">
    <location>
        <begin position="129"/>
        <end position="135"/>
    </location>
    <ligand>
        <name>ATP</name>
        <dbReference type="ChEBI" id="CHEBI:30616"/>
    </ligand>
</feature>
<organism evidence="11 12">
    <name type="scientific">Corynebacterium variabile</name>
    <dbReference type="NCBI Taxonomy" id="1727"/>
    <lineage>
        <taxon>Bacteria</taxon>
        <taxon>Bacillati</taxon>
        <taxon>Actinomycetota</taxon>
        <taxon>Actinomycetes</taxon>
        <taxon>Mycobacteriales</taxon>
        <taxon>Corynebacteriaceae</taxon>
        <taxon>Corynebacterium</taxon>
    </lineage>
</organism>
<evidence type="ECO:0000313" key="12">
    <source>
        <dbReference type="Proteomes" id="UP000182498"/>
    </source>
</evidence>
<keyword evidence="7 9" id="KW-0173">Coenzyme A biosynthesis</keyword>
<reference evidence="12" key="1">
    <citation type="submission" date="2015-11" db="EMBL/GenBank/DDBJ databases">
        <authorList>
            <person name="Dugat-Bony E."/>
        </authorList>
    </citation>
    <scope>NUCLEOTIDE SEQUENCE [LARGE SCALE GENOMIC DNA]</scope>
    <source>
        <strain evidence="12">Mu292</strain>
    </source>
</reference>
<dbReference type="OMA" id="MALMNRK"/>
<protein>
    <recommendedName>
        <fullName evidence="9">Phosphopantetheine adenylyltransferase</fullName>
        <ecNumber evidence="9">2.7.7.3</ecNumber>
    </recommendedName>
    <alternativeName>
        <fullName evidence="9">Dephospho-CoA pyrophosphorylase</fullName>
    </alternativeName>
    <alternativeName>
        <fullName evidence="9">Pantetheine-phosphate adenylyltransferase</fullName>
        <shortName evidence="9">PPAT</shortName>
    </alternativeName>
</protein>
<comment type="subcellular location">
    <subcellularLocation>
        <location evidence="9">Cytoplasm</location>
    </subcellularLocation>
</comment>
<accession>A0A0X2NN44</accession>
<feature type="binding site" evidence="9">
    <location>
        <position position="11"/>
    </location>
    <ligand>
        <name>substrate</name>
    </ligand>
</feature>
<keyword evidence="2 9" id="KW-0808">Transferase</keyword>
<keyword evidence="6 9" id="KW-0460">Magnesium</keyword>
<dbReference type="SUPFAM" id="SSF52374">
    <property type="entry name" value="Nucleotidylyl transferase"/>
    <property type="match status" value="1"/>
</dbReference>
<evidence type="ECO:0000259" key="10">
    <source>
        <dbReference type="Pfam" id="PF01467"/>
    </source>
</evidence>
<feature type="binding site" evidence="9">
    <location>
        <begin position="95"/>
        <end position="97"/>
    </location>
    <ligand>
        <name>ATP</name>
        <dbReference type="ChEBI" id="CHEBI:30616"/>
    </ligand>
</feature>
<dbReference type="GO" id="GO:0015937">
    <property type="term" value="P:coenzyme A biosynthetic process"/>
    <property type="evidence" value="ECO:0007669"/>
    <property type="project" value="UniProtKB-UniRule"/>
</dbReference>
<evidence type="ECO:0000256" key="8">
    <source>
        <dbReference type="ARBA" id="ARBA00029346"/>
    </source>
</evidence>
<comment type="catalytic activity">
    <reaction evidence="8 9">
        <text>(R)-4'-phosphopantetheine + ATP + H(+) = 3'-dephospho-CoA + diphosphate</text>
        <dbReference type="Rhea" id="RHEA:19801"/>
        <dbReference type="ChEBI" id="CHEBI:15378"/>
        <dbReference type="ChEBI" id="CHEBI:30616"/>
        <dbReference type="ChEBI" id="CHEBI:33019"/>
        <dbReference type="ChEBI" id="CHEBI:57328"/>
        <dbReference type="ChEBI" id="CHEBI:61723"/>
        <dbReference type="EC" id="2.7.7.3"/>
    </reaction>
</comment>
<feature type="binding site" evidence="9">
    <location>
        <position position="105"/>
    </location>
    <ligand>
        <name>ATP</name>
        <dbReference type="ChEBI" id="CHEBI:30616"/>
    </ligand>
</feature>
<dbReference type="Proteomes" id="UP000182498">
    <property type="component" value="Unassembled WGS sequence"/>
</dbReference>
<gene>
    <name evidence="9" type="primary">coaD</name>
    <name evidence="11" type="ORF">CVAR292_02266</name>
</gene>
<dbReference type="InterPro" id="IPR014729">
    <property type="entry name" value="Rossmann-like_a/b/a_fold"/>
</dbReference>
<dbReference type="Pfam" id="PF01467">
    <property type="entry name" value="CTP_transf_like"/>
    <property type="match status" value="1"/>
</dbReference>
<comment type="function">
    <text evidence="9">Reversibly transfers an adenylyl group from ATP to 4'-phosphopantetheine, yielding dephospho-CoA (dPCoA) and pyrophosphate.</text>
</comment>
<feature type="binding site" evidence="9">
    <location>
        <position position="80"/>
    </location>
    <ligand>
        <name>substrate</name>
    </ligand>
</feature>
<evidence type="ECO:0000256" key="2">
    <source>
        <dbReference type="ARBA" id="ARBA00022679"/>
    </source>
</evidence>